<name>A0A1D5AIW5_ELAGV</name>
<dbReference type="InterPro" id="IPR036312">
    <property type="entry name" value="Bifun_inhib/LTP/seed_sf"/>
</dbReference>
<evidence type="ECO:0000256" key="1">
    <source>
        <dbReference type="RuleBase" id="RU000628"/>
    </source>
</evidence>
<keyword evidence="1" id="KW-0446">Lipid-binding</keyword>
<dbReference type="EMBL" id="KT381268">
    <property type="protein sequence ID" value="AOC88993.1"/>
    <property type="molecule type" value="mRNA"/>
</dbReference>
<dbReference type="GO" id="GO:0008289">
    <property type="term" value="F:lipid binding"/>
    <property type="evidence" value="ECO:0007669"/>
    <property type="project" value="UniProtKB-KW"/>
</dbReference>
<dbReference type="InterPro" id="IPR000528">
    <property type="entry name" value="Plant_nsLTP"/>
</dbReference>
<protein>
    <recommendedName>
        <fullName evidence="1">Non-specific lipid-transfer protein</fullName>
    </recommendedName>
</protein>
<dbReference type="PRINTS" id="PR00382">
    <property type="entry name" value="LIPIDTRNSFER"/>
</dbReference>
<comment type="similarity">
    <text evidence="1">Belongs to the plant LTP family.</text>
</comment>
<dbReference type="Gene3D" id="1.10.110.10">
    <property type="entry name" value="Plant lipid-transfer and hydrophobic proteins"/>
    <property type="match status" value="1"/>
</dbReference>
<comment type="function">
    <text evidence="1">Plant non-specific lipid-transfer proteins transfer phospholipids as well as galactolipids across membranes. May play a role in wax or cutin deposition in the cell walls of expanding epidermal cells and certain secretory tissues.</text>
</comment>
<dbReference type="EMBL" id="KT381267">
    <property type="protein sequence ID" value="AOC88992.1"/>
    <property type="molecule type" value="mRNA"/>
</dbReference>
<feature type="domain" description="Bifunctional inhibitor/plant lipid transfer protein/seed storage helical" evidence="2">
    <location>
        <begin position="73"/>
        <end position="149"/>
    </location>
</feature>
<dbReference type="GO" id="GO:0006869">
    <property type="term" value="P:lipid transport"/>
    <property type="evidence" value="ECO:0007669"/>
    <property type="project" value="InterPro"/>
</dbReference>
<dbReference type="PANTHER" id="PTHR33076">
    <property type="entry name" value="NON-SPECIFIC LIPID-TRANSFER PROTEIN 2-RELATED"/>
    <property type="match status" value="1"/>
</dbReference>
<organism evidence="3">
    <name type="scientific">Elaeis guineensis var. tenera</name>
    <name type="common">Oil palm</name>
    <dbReference type="NCBI Taxonomy" id="51953"/>
    <lineage>
        <taxon>Eukaryota</taxon>
        <taxon>Viridiplantae</taxon>
        <taxon>Streptophyta</taxon>
        <taxon>Embryophyta</taxon>
        <taxon>Tracheophyta</taxon>
        <taxon>Spermatophyta</taxon>
        <taxon>Magnoliopsida</taxon>
        <taxon>Liliopsida</taxon>
        <taxon>Arecaceae</taxon>
        <taxon>Arecoideae</taxon>
        <taxon>Cocoseae</taxon>
        <taxon>Elaeidinae</taxon>
        <taxon>Elaeis</taxon>
    </lineage>
</organism>
<proteinExistence type="evidence at transcript level"/>
<accession>A0A1D5AIW5</accession>
<dbReference type="AlphaFoldDB" id="A0A1D5AIW5"/>
<evidence type="ECO:0000313" key="3">
    <source>
        <dbReference type="EMBL" id="AOC88992.1"/>
    </source>
</evidence>
<dbReference type="Pfam" id="PF00234">
    <property type="entry name" value="Tryp_alpha_amyl"/>
    <property type="match status" value="1"/>
</dbReference>
<dbReference type="SUPFAM" id="SSF47699">
    <property type="entry name" value="Bifunctional inhibitor/lipid-transfer protein/seed storage 2S albumin"/>
    <property type="match status" value="1"/>
</dbReference>
<keyword evidence="1" id="KW-0813">Transport</keyword>
<dbReference type="InterPro" id="IPR016140">
    <property type="entry name" value="Bifunc_inhib/LTP/seed_store"/>
</dbReference>
<evidence type="ECO:0000259" key="2">
    <source>
        <dbReference type="SMART" id="SM00499"/>
    </source>
</evidence>
<sequence length="153" mass="16546">MAVPMFRIFKHPPSFPSSKNFSIVLPCIATLPYCQKSMARLLLLLALLSMASMLVSADTHSDCGLAETAFGMCIPYVMGNDPQLDPKCCNAVQSVNDLASTPKLRRDICDCLRKMLVHAGKINSGRLAGLPGKCRINTNVIPPSLTFDCSTIA</sequence>
<dbReference type="CDD" id="cd01960">
    <property type="entry name" value="nsLTP1"/>
    <property type="match status" value="1"/>
</dbReference>
<dbReference type="SMART" id="SM00499">
    <property type="entry name" value="AAI"/>
    <property type="match status" value="1"/>
</dbReference>
<reference evidence="3" key="1">
    <citation type="submission" date="2015-08" db="EMBL/GenBank/DDBJ databases">
        <title>Discovery, identification and sequence characterization of non-specific lipid transfer protein (nsLTPs) in oil palm.</title>
        <authorList>
            <person name="Ismail M.F."/>
            <person name="Namasivayam P."/>
            <person name="Shaharuddin N.A."/>
            <person name="Low L.E.T."/>
        </authorList>
    </citation>
    <scope>NUCLEOTIDE SEQUENCE</scope>
</reference>